<evidence type="ECO:0000256" key="2">
    <source>
        <dbReference type="SAM" id="SignalP"/>
    </source>
</evidence>
<dbReference type="InterPro" id="IPR012338">
    <property type="entry name" value="Beta-lactam/transpept-like"/>
</dbReference>
<dbReference type="SUPFAM" id="SSF56601">
    <property type="entry name" value="beta-lactamase/transpeptidase-like"/>
    <property type="match status" value="1"/>
</dbReference>
<dbReference type="HOGENOM" id="CLU_020027_14_1_1"/>
<feature type="chain" id="PRO_5001634803" evidence="2">
    <location>
        <begin position="23"/>
        <end position="543"/>
    </location>
</feature>
<dbReference type="eggNOG" id="ENOG502S0EY">
    <property type="taxonomic scope" value="Eukaryota"/>
</dbReference>
<dbReference type="STRING" id="1173701.A0A066XEE0"/>
<reference evidence="5" key="1">
    <citation type="journal article" date="2014" name="Genome Announc.">
        <title>Draft genome sequence of Colletotrichum sublineola, a destructive pathogen of cultivated sorghum.</title>
        <authorList>
            <person name="Baroncelli R."/>
            <person name="Sanz-Martin J.M."/>
            <person name="Rech G.E."/>
            <person name="Sukno S.A."/>
            <person name="Thon M.R."/>
        </authorList>
    </citation>
    <scope>NUCLEOTIDE SEQUENCE [LARGE SCALE GENOMIC DNA]</scope>
    <source>
        <strain evidence="5">TX430BB</strain>
    </source>
</reference>
<protein>
    <submittedName>
        <fullName evidence="4">Putative penicillin-binding protein</fullName>
    </submittedName>
</protein>
<sequence>MRPQLFSFALLLLMSRASVADAQQRPLIQDDPSRGSYPRVVSPDLDAYIEGIMEDWQTPGLTVAIVDGDKTWEKGYGYAALNSTPMTPHTLFYAGSTTKSFTAAGLSLLIDNATANSSVYSGLTWKTPVSSILREDFVLSDDWATAHITLEDALSHRTGYPRHDLAPAETPREVVRLLRHLPLAAEPRTKYMYNNKMFVAMGYLINVLTESRLGDFFQEYLWKPMGMNETYFSLPDAESSGLVLATEYYYDPIQKKYLEVPHEPSSAEEGAGSIISTAHDYAKYLRVMINESAPLSKAGHQEIKTPRNIVAASRAPYTGPVTYALGWNSAVFEGEQTYFHGGAVTMFRTTMMIIPSKKVGVAVFTNSFTSVTEIIAHHVLWEHLGVPKDKRYDLNKQYLSEREKELEDIQNCAEHLYPYLPDPPYLPTLPISEHVGEYFDPGYGNLKVDMNCSESVEKCKLRVLGVGGEPYAYLGPAVYLEPMSGNSWLGRAFYGAGTVGKVAVPGFCTPVEFKVDVQGRVSHMGIGLRLEEAGQPLTWFKRI</sequence>
<dbReference type="OMA" id="ADERYYD"/>
<keyword evidence="5" id="KW-1185">Reference proteome</keyword>
<proteinExistence type="inferred from homology"/>
<dbReference type="Pfam" id="PF00144">
    <property type="entry name" value="Beta-lactamase"/>
    <property type="match status" value="1"/>
</dbReference>
<dbReference type="InterPro" id="IPR050491">
    <property type="entry name" value="AmpC-like"/>
</dbReference>
<evidence type="ECO:0000259" key="3">
    <source>
        <dbReference type="Pfam" id="PF00144"/>
    </source>
</evidence>
<comment type="caution">
    <text evidence="4">The sequence shown here is derived from an EMBL/GenBank/DDBJ whole genome shotgun (WGS) entry which is preliminary data.</text>
</comment>
<dbReference type="PANTHER" id="PTHR46825">
    <property type="entry name" value="D-ALANYL-D-ALANINE-CARBOXYPEPTIDASE/ENDOPEPTIDASE AMPH"/>
    <property type="match status" value="1"/>
</dbReference>
<name>A0A066XEE0_COLSU</name>
<feature type="domain" description="Beta-lactamase-related" evidence="3">
    <location>
        <begin position="45"/>
        <end position="370"/>
    </location>
</feature>
<dbReference type="Proteomes" id="UP000027238">
    <property type="component" value="Unassembled WGS sequence"/>
</dbReference>
<accession>A0A066XEE0</accession>
<dbReference type="PANTHER" id="PTHR46825:SF9">
    <property type="entry name" value="BETA-LACTAMASE-RELATED DOMAIN-CONTAINING PROTEIN"/>
    <property type="match status" value="1"/>
</dbReference>
<organism evidence="4 5">
    <name type="scientific">Colletotrichum sublineola</name>
    <name type="common">Sorghum anthracnose fungus</name>
    <dbReference type="NCBI Taxonomy" id="1173701"/>
    <lineage>
        <taxon>Eukaryota</taxon>
        <taxon>Fungi</taxon>
        <taxon>Dikarya</taxon>
        <taxon>Ascomycota</taxon>
        <taxon>Pezizomycotina</taxon>
        <taxon>Sordariomycetes</taxon>
        <taxon>Hypocreomycetidae</taxon>
        <taxon>Glomerellales</taxon>
        <taxon>Glomerellaceae</taxon>
        <taxon>Colletotrichum</taxon>
        <taxon>Colletotrichum graminicola species complex</taxon>
    </lineage>
</organism>
<dbReference type="Gene3D" id="3.40.710.10">
    <property type="entry name" value="DD-peptidase/beta-lactamase superfamily"/>
    <property type="match status" value="1"/>
</dbReference>
<evidence type="ECO:0000313" key="4">
    <source>
        <dbReference type="EMBL" id="KDN67282.1"/>
    </source>
</evidence>
<keyword evidence="2" id="KW-0732">Signal</keyword>
<comment type="similarity">
    <text evidence="1">Belongs to the peptidase S12 family.</text>
</comment>
<evidence type="ECO:0000313" key="5">
    <source>
        <dbReference type="Proteomes" id="UP000027238"/>
    </source>
</evidence>
<feature type="signal peptide" evidence="2">
    <location>
        <begin position="1"/>
        <end position="22"/>
    </location>
</feature>
<dbReference type="AlphaFoldDB" id="A0A066XEE0"/>
<dbReference type="EMBL" id="JMSE01000826">
    <property type="protein sequence ID" value="KDN67282.1"/>
    <property type="molecule type" value="Genomic_DNA"/>
</dbReference>
<dbReference type="InterPro" id="IPR001466">
    <property type="entry name" value="Beta-lactam-related"/>
</dbReference>
<evidence type="ECO:0000256" key="1">
    <source>
        <dbReference type="ARBA" id="ARBA00038215"/>
    </source>
</evidence>
<dbReference type="OrthoDB" id="5946976at2759"/>
<gene>
    <name evidence="4" type="ORF">CSUB01_01482</name>
</gene>